<evidence type="ECO:0000256" key="4">
    <source>
        <dbReference type="ARBA" id="ARBA00012268"/>
    </source>
</evidence>
<dbReference type="Pfam" id="PF00128">
    <property type="entry name" value="Alpha-amylase"/>
    <property type="match status" value="1"/>
</dbReference>
<evidence type="ECO:0000256" key="2">
    <source>
        <dbReference type="ARBA" id="ARBA00005199"/>
    </source>
</evidence>
<evidence type="ECO:0000256" key="8">
    <source>
        <dbReference type="ARBA" id="ARBA00023277"/>
    </source>
</evidence>
<comment type="catalytic activity">
    <reaction evidence="12 14">
        <text>hydrolysis of (1-&gt;4)-alpha-D-glucosidic linkage in 4-alpha-D-[(1-&gt;4)-alpha-D-glucanosyl]n trehalose to yield trehalose and (1-&gt;4)-alpha-D-glucan.</text>
        <dbReference type="EC" id="3.2.1.141"/>
    </reaction>
</comment>
<feature type="domain" description="Glycosyl hydrolase family 13 catalytic" evidence="18">
    <location>
        <begin position="82"/>
        <end position="490"/>
    </location>
</feature>
<dbReference type="PANTHER" id="PTHR43651:SF11">
    <property type="entry name" value="MALTO-OLIGOSYLTREHALOSE TREHALOHYDROLASE"/>
    <property type="match status" value="1"/>
</dbReference>
<evidence type="ECO:0000256" key="14">
    <source>
        <dbReference type="PIRNR" id="PIRNR006337"/>
    </source>
</evidence>
<comment type="similarity">
    <text evidence="3 14">Belongs to the glycosyl hydrolase 13 family.</text>
</comment>
<dbReference type="SUPFAM" id="SSF51445">
    <property type="entry name" value="(Trans)glycosidases"/>
    <property type="match status" value="1"/>
</dbReference>
<accession>A0A1C1YV02</accession>
<evidence type="ECO:0000256" key="9">
    <source>
        <dbReference type="ARBA" id="ARBA00023295"/>
    </source>
</evidence>
<keyword evidence="7 14" id="KW-0378">Hydrolase</keyword>
<dbReference type="GO" id="GO:0005737">
    <property type="term" value="C:cytoplasm"/>
    <property type="evidence" value="ECO:0007669"/>
    <property type="project" value="UniProtKB-SubCell"/>
</dbReference>
<dbReference type="InterPro" id="IPR017853">
    <property type="entry name" value="GH"/>
</dbReference>
<dbReference type="OrthoDB" id="9800174at2"/>
<dbReference type="Pfam" id="PF11941">
    <property type="entry name" value="DUF3459"/>
    <property type="match status" value="1"/>
</dbReference>
<dbReference type="AlphaFoldDB" id="A0A1C1YV02"/>
<dbReference type="NCBIfam" id="TIGR02402">
    <property type="entry name" value="trehalose_TreZ"/>
    <property type="match status" value="1"/>
</dbReference>
<comment type="pathway">
    <text evidence="2 14">Glycan biosynthesis; trehalose biosynthesis.</text>
</comment>
<comment type="caution">
    <text evidence="19">The sequence shown here is derived from an EMBL/GenBank/DDBJ whole genome shotgun (WGS) entry which is preliminary data.</text>
</comment>
<sequence length="565" mass="61764">MWGPQTKADGKTVFRLWAPDRDEVRLELDGGAAMPMTRGEGGWFACAADAPPGTRYRFRISDDLAVPDPASRRQTGGVHGWSVVTDPGAYRWTLPDWKGRRWEEAVILEIHAGVLGGFAGVAERLAGWRDLGITAIELMPVAAFGGSRNWGYDGVLPYAVAESYGTPDELKALIDEAHGLGMMVLLDVVYNHFGPDGNYLGTYAPDFMDETAPTPWGGAVAVAHAPVRRFIIDNALMWLGEYRFDGLRFDAVHAIGNTHFLDDMAAEILAHLPGREIHLVLENEHNDSDRLLPGGYDAQWNDDFHNVLHVLLTGESEAYYAGFSADPTAKLARCLLEGFVYQGEDPGSGPRGKPSAHLEATRFVSFLQNHDQIGNRAMGDRLISSVDPERLKAAVALLLLCPQIPMLFMGEETGSRSPFLFFTDFEHGLADAVREGRRREFARFSAFSDPATRERIPDPNAPSTFDASEPLPGPDAAEWQAFYRSLIALRHRHIVPRLRGARGLDATVLGEGAVTARWRMADGATLGIAVNLGGSDADFPDPRGEIVYALGEAGAPASFSAWIDR</sequence>
<evidence type="ECO:0000256" key="10">
    <source>
        <dbReference type="ARBA" id="ARBA00032057"/>
    </source>
</evidence>
<dbReference type="Gene3D" id="2.60.40.10">
    <property type="entry name" value="Immunoglobulins"/>
    <property type="match status" value="1"/>
</dbReference>
<dbReference type="InterPro" id="IPR014756">
    <property type="entry name" value="Ig_E-set"/>
</dbReference>
<evidence type="ECO:0000313" key="20">
    <source>
        <dbReference type="Proteomes" id="UP000094795"/>
    </source>
</evidence>
<feature type="active site" description="Proton donor" evidence="15">
    <location>
        <position position="282"/>
    </location>
</feature>
<gene>
    <name evidence="19" type="ORF">AWJ14_07410</name>
</gene>
<dbReference type="PANTHER" id="PTHR43651">
    <property type="entry name" value="1,4-ALPHA-GLUCAN-BRANCHING ENZYME"/>
    <property type="match status" value="1"/>
</dbReference>
<dbReference type="PIRSF" id="PIRSF006337">
    <property type="entry name" value="Trehalose_TreZ"/>
    <property type="match status" value="1"/>
</dbReference>
<keyword evidence="8" id="KW-0119">Carbohydrate metabolism</keyword>
<evidence type="ECO:0000256" key="13">
    <source>
        <dbReference type="NCBIfam" id="TIGR02402"/>
    </source>
</evidence>
<dbReference type="UniPathway" id="UPA00299"/>
<evidence type="ECO:0000256" key="16">
    <source>
        <dbReference type="PIRSR" id="PIRSR006337-3"/>
    </source>
</evidence>
<dbReference type="STRING" id="1480615.AWJ14_07410"/>
<dbReference type="GO" id="GO:0033942">
    <property type="term" value="F:4-alpha-D-(1-&gt;4)-alpha-D-glucanotrehalose trehalohydrolase activity"/>
    <property type="evidence" value="ECO:0007669"/>
    <property type="project" value="UniProtKB-EC"/>
</dbReference>
<feature type="active site" description="Nucleophile" evidence="15">
    <location>
        <position position="250"/>
    </location>
</feature>
<evidence type="ECO:0000256" key="5">
    <source>
        <dbReference type="ARBA" id="ARBA00015938"/>
    </source>
</evidence>
<dbReference type="InterPro" id="IPR022567">
    <property type="entry name" value="DUF3459"/>
</dbReference>
<dbReference type="EC" id="3.2.1.141" evidence="4 13"/>
<dbReference type="Gene3D" id="1.10.10.760">
    <property type="entry name" value="E-set domains of sugar-utilizing enzymes"/>
    <property type="match status" value="1"/>
</dbReference>
<evidence type="ECO:0000313" key="19">
    <source>
        <dbReference type="EMBL" id="OCW57180.1"/>
    </source>
</evidence>
<dbReference type="SUPFAM" id="SSF81296">
    <property type="entry name" value="E set domains"/>
    <property type="match status" value="1"/>
</dbReference>
<evidence type="ECO:0000256" key="15">
    <source>
        <dbReference type="PIRSR" id="PIRSR006337-1"/>
    </source>
</evidence>
<evidence type="ECO:0000259" key="18">
    <source>
        <dbReference type="SMART" id="SM00642"/>
    </source>
</evidence>
<dbReference type="GO" id="GO:0005992">
    <property type="term" value="P:trehalose biosynthetic process"/>
    <property type="evidence" value="ECO:0007669"/>
    <property type="project" value="UniProtKB-UniRule"/>
</dbReference>
<evidence type="ECO:0000256" key="12">
    <source>
        <dbReference type="ARBA" id="ARBA00034013"/>
    </source>
</evidence>
<dbReference type="EMBL" id="LQZT01000023">
    <property type="protein sequence ID" value="OCW57180.1"/>
    <property type="molecule type" value="Genomic_DNA"/>
</dbReference>
<dbReference type="InterPro" id="IPR013783">
    <property type="entry name" value="Ig-like_fold"/>
</dbReference>
<dbReference type="InterPro" id="IPR006047">
    <property type="entry name" value="GH13_cat_dom"/>
</dbReference>
<dbReference type="CDD" id="cd02853">
    <property type="entry name" value="E_set_MTHase_like_N"/>
    <property type="match status" value="1"/>
</dbReference>
<reference evidence="19 20" key="1">
    <citation type="submission" date="2015-12" db="EMBL/GenBank/DDBJ databases">
        <authorList>
            <person name="Shamseldin A."/>
            <person name="Moawad H."/>
            <person name="Abd El-Rahim W.M."/>
            <person name="Sadowsky M.J."/>
        </authorList>
    </citation>
    <scope>NUCLEOTIDE SEQUENCE [LARGE SCALE GENOMIC DNA]</scope>
    <source>
        <strain evidence="19 20">JC234</strain>
    </source>
</reference>
<feature type="region of interest" description="Disordered" evidence="17">
    <location>
        <begin position="451"/>
        <end position="471"/>
    </location>
</feature>
<evidence type="ECO:0000256" key="11">
    <source>
        <dbReference type="ARBA" id="ARBA00033284"/>
    </source>
</evidence>
<evidence type="ECO:0000256" key="17">
    <source>
        <dbReference type="SAM" id="MobiDB-lite"/>
    </source>
</evidence>
<organism evidence="19 20">
    <name type="scientific">Hoeflea olei</name>
    <dbReference type="NCBI Taxonomy" id="1480615"/>
    <lineage>
        <taxon>Bacteria</taxon>
        <taxon>Pseudomonadati</taxon>
        <taxon>Pseudomonadota</taxon>
        <taxon>Alphaproteobacteria</taxon>
        <taxon>Hyphomicrobiales</taxon>
        <taxon>Rhizobiaceae</taxon>
        <taxon>Hoeflea</taxon>
    </lineage>
</organism>
<dbReference type="InterPro" id="IPR012768">
    <property type="entry name" value="Trehalose_TreZ"/>
</dbReference>
<evidence type="ECO:0000256" key="1">
    <source>
        <dbReference type="ARBA" id="ARBA00004496"/>
    </source>
</evidence>
<dbReference type="SMART" id="SM00642">
    <property type="entry name" value="Aamy"/>
    <property type="match status" value="1"/>
</dbReference>
<proteinExistence type="inferred from homology"/>
<keyword evidence="20" id="KW-1185">Reference proteome</keyword>
<dbReference type="Proteomes" id="UP000094795">
    <property type="component" value="Unassembled WGS sequence"/>
</dbReference>
<keyword evidence="6" id="KW-0963">Cytoplasm</keyword>
<evidence type="ECO:0000256" key="6">
    <source>
        <dbReference type="ARBA" id="ARBA00022490"/>
    </source>
</evidence>
<comment type="subcellular location">
    <subcellularLocation>
        <location evidence="1 15">Cytoplasm</location>
    </subcellularLocation>
</comment>
<name>A0A1C1YV02_9HYPH</name>
<protein>
    <recommendedName>
        <fullName evidence="5 13">Malto-oligosyltrehalose trehalohydrolase</fullName>
        <shortName evidence="14">MTHase</shortName>
        <ecNumber evidence="4 13">3.2.1.141</ecNumber>
    </recommendedName>
    <alternativeName>
        <fullName evidence="11 14">4-alpha-D-((1-&gt;4)-alpha-D-glucano)trehalose trehalohydrolase</fullName>
    </alternativeName>
    <alternativeName>
        <fullName evidence="10 14">Maltooligosyl trehalose trehalohydrolase</fullName>
    </alternativeName>
</protein>
<evidence type="ECO:0000256" key="3">
    <source>
        <dbReference type="ARBA" id="ARBA00008061"/>
    </source>
</evidence>
<evidence type="ECO:0000256" key="7">
    <source>
        <dbReference type="ARBA" id="ARBA00022801"/>
    </source>
</evidence>
<dbReference type="Gene3D" id="3.20.20.80">
    <property type="entry name" value="Glycosidases"/>
    <property type="match status" value="1"/>
</dbReference>
<dbReference type="InterPro" id="IPR044901">
    <property type="entry name" value="Trehalose_TreZ_E-set_sf"/>
</dbReference>
<keyword evidence="9 14" id="KW-0326">Glycosidase</keyword>
<feature type="site" description="Transition state stabilizer" evidence="16">
    <location>
        <position position="371"/>
    </location>
</feature>
<dbReference type="CDD" id="cd11325">
    <property type="entry name" value="AmyAc_GTHase"/>
    <property type="match status" value="1"/>
</dbReference>